<reference evidence="2" key="1">
    <citation type="journal article" date="2014" name="Front. Microbiol.">
        <title>High frequency of phylogenetically diverse reductive dehalogenase-homologous genes in deep subseafloor sedimentary metagenomes.</title>
        <authorList>
            <person name="Kawai M."/>
            <person name="Futagami T."/>
            <person name="Toyoda A."/>
            <person name="Takaki Y."/>
            <person name="Nishi S."/>
            <person name="Hori S."/>
            <person name="Arai W."/>
            <person name="Tsubouchi T."/>
            <person name="Morono Y."/>
            <person name="Uchiyama I."/>
            <person name="Ito T."/>
            <person name="Fujiyama A."/>
            <person name="Inagaki F."/>
            <person name="Takami H."/>
        </authorList>
    </citation>
    <scope>NUCLEOTIDE SEQUENCE</scope>
    <source>
        <strain evidence="2">Expedition CK06-06</strain>
    </source>
</reference>
<accession>X1JFV8</accession>
<protein>
    <submittedName>
        <fullName evidence="2">Uncharacterized protein</fullName>
    </submittedName>
</protein>
<keyword evidence="1" id="KW-0812">Transmembrane</keyword>
<keyword evidence="1" id="KW-1133">Transmembrane helix</keyword>
<keyword evidence="1" id="KW-0472">Membrane</keyword>
<dbReference type="AlphaFoldDB" id="X1JFV8"/>
<name>X1JFV8_9ZZZZ</name>
<comment type="caution">
    <text evidence="2">The sequence shown here is derived from an EMBL/GenBank/DDBJ whole genome shotgun (WGS) entry which is preliminary data.</text>
</comment>
<dbReference type="EMBL" id="BARV01000113">
    <property type="protein sequence ID" value="GAH93581.1"/>
    <property type="molecule type" value="Genomic_DNA"/>
</dbReference>
<sequence length="142" mass="15772">MDWGFLSEFWNAISGKTIEAWQYTADWFKQIGLAVAGALGGLFDYLIHYFSDVFIFLGWLFSAIKELVLAVVLPISYIGNFLKGLITNAIKTPTTPEASYTFSTSTMEIFQTIPHWSIVSSVLGICILVLGGIAILKLILRI</sequence>
<feature type="transmembrane region" description="Helical" evidence="1">
    <location>
        <begin position="116"/>
        <end position="140"/>
    </location>
</feature>
<feature type="transmembrane region" description="Helical" evidence="1">
    <location>
        <begin position="27"/>
        <end position="47"/>
    </location>
</feature>
<proteinExistence type="predicted"/>
<evidence type="ECO:0000256" key="1">
    <source>
        <dbReference type="SAM" id="Phobius"/>
    </source>
</evidence>
<evidence type="ECO:0000313" key="2">
    <source>
        <dbReference type="EMBL" id="GAH93581.1"/>
    </source>
</evidence>
<feature type="transmembrane region" description="Helical" evidence="1">
    <location>
        <begin position="54"/>
        <end position="78"/>
    </location>
</feature>
<gene>
    <name evidence="2" type="ORF">S06H3_00597</name>
</gene>
<organism evidence="2">
    <name type="scientific">marine sediment metagenome</name>
    <dbReference type="NCBI Taxonomy" id="412755"/>
    <lineage>
        <taxon>unclassified sequences</taxon>
        <taxon>metagenomes</taxon>
        <taxon>ecological metagenomes</taxon>
    </lineage>
</organism>